<dbReference type="FunFam" id="2.60.40.770:FF:000002">
    <property type="entry name" value="putative phosphatidylglycerol/phosphatidylinositol transfer protein DDB_G0282179"/>
    <property type="match status" value="1"/>
</dbReference>
<dbReference type="InterPro" id="IPR003172">
    <property type="entry name" value="ML_dom"/>
</dbReference>
<evidence type="ECO:0000256" key="6">
    <source>
        <dbReference type="ARBA" id="ARBA00023055"/>
    </source>
</evidence>
<dbReference type="CDD" id="cd00917">
    <property type="entry name" value="PG-PI_TP"/>
    <property type="match status" value="1"/>
</dbReference>
<evidence type="ECO:0000256" key="7">
    <source>
        <dbReference type="SAM" id="SignalP"/>
    </source>
</evidence>
<dbReference type="GeneID" id="105034479"/>
<dbReference type="InterPro" id="IPR039670">
    <property type="entry name" value="NPC2-like"/>
</dbReference>
<name>A0A6I9QEA0_ELAGV</name>
<organism evidence="9 10">
    <name type="scientific">Elaeis guineensis var. tenera</name>
    <name type="common">Oil palm</name>
    <dbReference type="NCBI Taxonomy" id="51953"/>
    <lineage>
        <taxon>Eukaryota</taxon>
        <taxon>Viridiplantae</taxon>
        <taxon>Streptophyta</taxon>
        <taxon>Embryophyta</taxon>
        <taxon>Tracheophyta</taxon>
        <taxon>Spermatophyta</taxon>
        <taxon>Magnoliopsida</taxon>
        <taxon>Liliopsida</taxon>
        <taxon>Arecaceae</taxon>
        <taxon>Arecoideae</taxon>
        <taxon>Cocoseae</taxon>
        <taxon>Elaeidinae</taxon>
        <taxon>Elaeis</taxon>
    </lineage>
</organism>
<dbReference type="GO" id="GO:0032934">
    <property type="term" value="F:sterol binding"/>
    <property type="evidence" value="ECO:0007669"/>
    <property type="project" value="InterPro"/>
</dbReference>
<evidence type="ECO:0000256" key="1">
    <source>
        <dbReference type="ARBA" id="ARBA00002053"/>
    </source>
</evidence>
<dbReference type="PANTHER" id="PTHR11306">
    <property type="entry name" value="NIEMANN PICK TYPE C2 PROTEIN NPC2-RELATED"/>
    <property type="match status" value="1"/>
</dbReference>
<sequence length="157" mass="17029">MEMMAARFGLLRSLLLAFCLLFPSAIVASSVAYCKKGADYAVKVSGVDISPDPIARGKPATFTISAYTGSVIPEGKLVIDVKYLGFHVYKETHDLCKETSCPVSTGAFEISHKQTLPIFTPPGSYTLTMTMTGEDEKPLTCITFDFYIGFFSSVADI</sequence>
<evidence type="ECO:0000256" key="3">
    <source>
        <dbReference type="ARBA" id="ARBA00011245"/>
    </source>
</evidence>
<dbReference type="PANTHER" id="PTHR11306:SF0">
    <property type="entry name" value="PHOSPHATIDYLGLYCEROL_PHOSPHATIDYLINOSITOL TRANSFER PROTEIN"/>
    <property type="match status" value="1"/>
</dbReference>
<dbReference type="KEGG" id="egu:105034479"/>
<evidence type="ECO:0000259" key="8">
    <source>
        <dbReference type="SMART" id="SM00737"/>
    </source>
</evidence>
<dbReference type="SMART" id="SM00737">
    <property type="entry name" value="ML"/>
    <property type="match status" value="1"/>
</dbReference>
<keyword evidence="4" id="KW-0813">Transport</keyword>
<feature type="chain" id="PRO_5027053803" evidence="7">
    <location>
        <begin position="29"/>
        <end position="157"/>
    </location>
</feature>
<evidence type="ECO:0000313" key="10">
    <source>
        <dbReference type="RefSeq" id="XP_010907964.1"/>
    </source>
</evidence>
<comment type="similarity">
    <text evidence="2">Belongs to the NPC2 family.</text>
</comment>
<feature type="signal peptide" evidence="7">
    <location>
        <begin position="1"/>
        <end position="28"/>
    </location>
</feature>
<dbReference type="Pfam" id="PF02221">
    <property type="entry name" value="E1_DerP2_DerF2"/>
    <property type="match status" value="1"/>
</dbReference>
<evidence type="ECO:0000256" key="5">
    <source>
        <dbReference type="ARBA" id="ARBA00022729"/>
    </source>
</evidence>
<gene>
    <name evidence="10" type="primary">LOC105034479</name>
</gene>
<dbReference type="InterPro" id="IPR014756">
    <property type="entry name" value="Ig_E-set"/>
</dbReference>
<protein>
    <submittedName>
        <fullName evidence="10">Phosphatidylglycerol/phosphatidylinositol transfer protein DDB_G0282179</fullName>
    </submittedName>
</protein>
<feature type="domain" description="MD-2-related lipid-recognition" evidence="8">
    <location>
        <begin position="31"/>
        <end position="146"/>
    </location>
</feature>
<evidence type="ECO:0000256" key="4">
    <source>
        <dbReference type="ARBA" id="ARBA00022448"/>
    </source>
</evidence>
<dbReference type="Gene3D" id="2.60.40.770">
    <property type="match status" value="1"/>
</dbReference>
<proteinExistence type="inferred from homology"/>
<evidence type="ECO:0000313" key="9">
    <source>
        <dbReference type="Proteomes" id="UP000504607"/>
    </source>
</evidence>
<dbReference type="GO" id="GO:0032366">
    <property type="term" value="P:intracellular sterol transport"/>
    <property type="evidence" value="ECO:0007669"/>
    <property type="project" value="InterPro"/>
</dbReference>
<evidence type="ECO:0000256" key="2">
    <source>
        <dbReference type="ARBA" id="ARBA00006370"/>
    </source>
</evidence>
<dbReference type="InParanoid" id="A0A6I9QEA0"/>
<dbReference type="RefSeq" id="XP_010907964.1">
    <property type="nucleotide sequence ID" value="XM_010909662.3"/>
</dbReference>
<comment type="subunit">
    <text evidence="3">Monomer.</text>
</comment>
<comment type="function">
    <text evidence="1">Catalyzes the intermembrane transfer of phosphatidylglycerol and phosphatidylinositol.</text>
</comment>
<dbReference type="InterPro" id="IPR033917">
    <property type="entry name" value="ML_PG-PI_TP"/>
</dbReference>
<reference evidence="10" key="1">
    <citation type="submission" date="2025-08" db="UniProtKB">
        <authorList>
            <consortium name="RefSeq"/>
        </authorList>
    </citation>
    <scope>IDENTIFICATION</scope>
</reference>
<keyword evidence="6" id="KW-0445">Lipid transport</keyword>
<dbReference type="OrthoDB" id="6409159at2759"/>
<keyword evidence="9" id="KW-1185">Reference proteome</keyword>
<keyword evidence="5 7" id="KW-0732">Signal</keyword>
<accession>A0A6I9QEA0</accession>
<dbReference type="AlphaFoldDB" id="A0A6I9QEA0"/>
<dbReference type="Proteomes" id="UP000504607">
    <property type="component" value="Unplaced"/>
</dbReference>
<dbReference type="SUPFAM" id="SSF81296">
    <property type="entry name" value="E set domains"/>
    <property type="match status" value="1"/>
</dbReference>